<organism evidence="2 3">
    <name type="scientific">Mycolicibacterium rutilum</name>
    <name type="common">Mycobacterium rutilum</name>
    <dbReference type="NCBI Taxonomy" id="370526"/>
    <lineage>
        <taxon>Bacteria</taxon>
        <taxon>Bacillati</taxon>
        <taxon>Actinomycetota</taxon>
        <taxon>Actinomycetes</taxon>
        <taxon>Mycobacteriales</taxon>
        <taxon>Mycobacteriaceae</taxon>
        <taxon>Mycolicibacterium</taxon>
    </lineage>
</organism>
<keyword evidence="1" id="KW-1133">Transmembrane helix</keyword>
<sequence length="259" mass="26258">MTASALALALALLVAPGPPRHRLLAAGTPRRLAIPTTPCLIAGVLLLAVVAPIGLAVAAAIVAFTLDIGRRRRRARRAAADEAAALQSALDVLAGELRIGAHPVVAFDTAAGEVGGVVAASMRTVSARARMGADVVAGLRGAALSSAMPAHWERLAGCWQLADSHGLAIATLMRTAQRDIVARQRFSSQVAAGMAGARTTAAVLAGLPLLGIGLGELVGAEPVRFLLSDGMGQWLLVAGAALSCAGLAWSDRITGQVVK</sequence>
<keyword evidence="3" id="KW-1185">Reference proteome</keyword>
<evidence type="ECO:0000256" key="1">
    <source>
        <dbReference type="SAM" id="Phobius"/>
    </source>
</evidence>
<protein>
    <submittedName>
        <fullName evidence="2">Tight adherence protein B</fullName>
    </submittedName>
</protein>
<feature type="transmembrane region" description="Helical" evidence="1">
    <location>
        <begin position="41"/>
        <end position="66"/>
    </location>
</feature>
<dbReference type="AlphaFoldDB" id="A0A1H6JME3"/>
<keyword evidence="1" id="KW-0472">Membrane</keyword>
<reference evidence="3" key="1">
    <citation type="submission" date="2016-10" db="EMBL/GenBank/DDBJ databases">
        <authorList>
            <person name="Varghese N."/>
            <person name="Submissions S."/>
        </authorList>
    </citation>
    <scope>NUCLEOTIDE SEQUENCE [LARGE SCALE GENOMIC DNA]</scope>
    <source>
        <strain evidence="3">DSM 45405</strain>
    </source>
</reference>
<dbReference type="RefSeq" id="WP_083406939.1">
    <property type="nucleotide sequence ID" value="NZ_LT629971.1"/>
</dbReference>
<proteinExistence type="predicted"/>
<name>A0A1H6JME3_MYCRU</name>
<evidence type="ECO:0000313" key="3">
    <source>
        <dbReference type="Proteomes" id="UP000182915"/>
    </source>
</evidence>
<dbReference type="PANTHER" id="PTHR35007">
    <property type="entry name" value="INTEGRAL MEMBRANE PROTEIN-RELATED"/>
    <property type="match status" value="1"/>
</dbReference>
<dbReference type="EMBL" id="LT629971">
    <property type="protein sequence ID" value="SEH60457.1"/>
    <property type="molecule type" value="Genomic_DNA"/>
</dbReference>
<dbReference type="PANTHER" id="PTHR35007:SF4">
    <property type="entry name" value="CONSERVED TRANSMEMBRANE PROTEIN-RELATED"/>
    <property type="match status" value="1"/>
</dbReference>
<dbReference type="STRING" id="370526.SAMN04489835_1930"/>
<accession>A0A1H6JME3</accession>
<keyword evidence="1" id="KW-0812">Transmembrane</keyword>
<dbReference type="Proteomes" id="UP000182915">
    <property type="component" value="Chromosome I"/>
</dbReference>
<gene>
    <name evidence="2" type="ORF">SAMN04489835_1930</name>
</gene>
<feature type="transmembrane region" description="Helical" evidence="1">
    <location>
        <begin position="231"/>
        <end position="249"/>
    </location>
</feature>
<evidence type="ECO:0000313" key="2">
    <source>
        <dbReference type="EMBL" id="SEH60457.1"/>
    </source>
</evidence>
<dbReference type="OrthoDB" id="3712305at2"/>